<gene>
    <name evidence="1" type="ORF">LVY65_08200</name>
</gene>
<reference evidence="1" key="1">
    <citation type="submission" date="2022-01" db="EMBL/GenBank/DDBJ databases">
        <authorList>
            <person name="Jo J.-H."/>
            <person name="Im W.-T."/>
        </authorList>
    </citation>
    <scope>NUCLEOTIDE SEQUENCE</scope>
    <source>
        <strain evidence="1">G124</strain>
    </source>
</reference>
<evidence type="ECO:0000313" key="2">
    <source>
        <dbReference type="Proteomes" id="UP001139410"/>
    </source>
</evidence>
<name>A0A9X1QLT0_9SPHN</name>
<accession>A0A9X1QLT0</accession>
<keyword evidence="2" id="KW-1185">Reference proteome</keyword>
<dbReference type="Proteomes" id="UP001139410">
    <property type="component" value="Unassembled WGS sequence"/>
</dbReference>
<sequence>MDIDVIVTKASNPKGVTFELDDGNGKTQSLDFKNDKHPGIIIYFNIVDPDETGLVFKPTPSNALWVESQGTPPACPTSPSTWNQFVPLSVERSGKQLIVYNRNKAQKQFAFTFWFEWPGGKSVDYDPIGNNQNGQRE</sequence>
<protein>
    <submittedName>
        <fullName evidence="1">Uncharacterized protein</fullName>
    </submittedName>
</protein>
<proteinExistence type="predicted"/>
<evidence type="ECO:0000313" key="1">
    <source>
        <dbReference type="EMBL" id="MCF2515046.1"/>
    </source>
</evidence>
<comment type="caution">
    <text evidence="1">The sequence shown here is derived from an EMBL/GenBank/DDBJ whole genome shotgun (WGS) entry which is preliminary data.</text>
</comment>
<dbReference type="EMBL" id="JAKFGM010000002">
    <property type="protein sequence ID" value="MCF2515046.1"/>
    <property type="molecule type" value="Genomic_DNA"/>
</dbReference>
<dbReference type="AlphaFoldDB" id="A0A9X1QLT0"/>
<dbReference type="RefSeq" id="WP_235067549.1">
    <property type="nucleotide sequence ID" value="NZ_JAKFGM010000002.1"/>
</dbReference>
<organism evidence="1 2">
    <name type="scientific">Sphingomonas cremea</name>
    <dbReference type="NCBI Taxonomy" id="2904799"/>
    <lineage>
        <taxon>Bacteria</taxon>
        <taxon>Pseudomonadati</taxon>
        <taxon>Pseudomonadota</taxon>
        <taxon>Alphaproteobacteria</taxon>
        <taxon>Sphingomonadales</taxon>
        <taxon>Sphingomonadaceae</taxon>
        <taxon>Sphingomonas</taxon>
    </lineage>
</organism>